<evidence type="ECO:0000256" key="1">
    <source>
        <dbReference type="SAM" id="MobiDB-lite"/>
    </source>
</evidence>
<reference evidence="3" key="1">
    <citation type="submission" date="2021-01" db="EMBL/GenBank/DDBJ databases">
        <title>Modified the classification status of verrucomicrobia.</title>
        <authorList>
            <person name="Feng X."/>
        </authorList>
    </citation>
    <scope>NUCLEOTIDE SEQUENCE</scope>
    <source>
        <strain evidence="3">_KCTC 22039</strain>
    </source>
</reference>
<protein>
    <submittedName>
        <fullName evidence="3">Uncharacterized protein</fullName>
    </submittedName>
</protein>
<dbReference type="EMBL" id="JAENIM010000016">
    <property type="protein sequence ID" value="MBK1790178.1"/>
    <property type="molecule type" value="Genomic_DNA"/>
</dbReference>
<organism evidence="3 4">
    <name type="scientific">Persicirhabdus sediminis</name>
    <dbReference type="NCBI Taxonomy" id="454144"/>
    <lineage>
        <taxon>Bacteria</taxon>
        <taxon>Pseudomonadati</taxon>
        <taxon>Verrucomicrobiota</taxon>
        <taxon>Verrucomicrobiia</taxon>
        <taxon>Verrucomicrobiales</taxon>
        <taxon>Verrucomicrobiaceae</taxon>
        <taxon>Persicirhabdus</taxon>
    </lineage>
</organism>
<keyword evidence="2" id="KW-1133">Transmembrane helix</keyword>
<name>A0A8J7MBV1_9BACT</name>
<evidence type="ECO:0000313" key="4">
    <source>
        <dbReference type="Proteomes" id="UP000624703"/>
    </source>
</evidence>
<evidence type="ECO:0000313" key="3">
    <source>
        <dbReference type="EMBL" id="MBK1790178.1"/>
    </source>
</evidence>
<gene>
    <name evidence="3" type="ORF">JIN82_03300</name>
</gene>
<keyword evidence="2" id="KW-0812">Transmembrane</keyword>
<feature type="region of interest" description="Disordered" evidence="1">
    <location>
        <begin position="602"/>
        <end position="622"/>
    </location>
</feature>
<proteinExistence type="predicted"/>
<accession>A0A8J7MBV1</accession>
<evidence type="ECO:0000256" key="2">
    <source>
        <dbReference type="SAM" id="Phobius"/>
    </source>
</evidence>
<dbReference type="Proteomes" id="UP000624703">
    <property type="component" value="Unassembled WGS sequence"/>
</dbReference>
<keyword evidence="2" id="KW-0472">Membrane</keyword>
<sequence>MKGLPMQQQLNYNKRASKTRQGYAVMLSVVTMSVLVLGLMFINYSKASQNLHVAKDSHLRMDYAQKEDAFLKALVQIVPERAKMAMQNQSSTGGKYENMVSWNQIFQEAFDAANAEISQDNLIEALSDSNTISGNAGDTENTGDLLKTIVGYNKAAGTSGITFTIKDQSMPTILQYAQGSQLSLADDMFAPIISHEKGYILESDMQFSLYDSIPYPNIHFGYCKPGEPFVAKRNWWAFSINFADDGTENYKGNTATTGSTQKNYIISLYEVPSQLPISADGFMALGRHANDQAWGDRINIEGGVYARTVEHSGNDTQFDRVAATNSVLITDATKIGDIGEVAGGQHDYENQKANIYGDVEGFYPISRSSSSGRVAFIPINGGYDSIKFNGSSTDSSDNSLSPTTWSDYSRGARQCESRVEIIDVRIDQEKIIIDGVRIKLKKSDGNLKTIFLLDNRHDLVGKNSRHVNWNNEADTLPIIRSFNETTQQTVIQLDMSKWKAFVESWDVDLEDNNTIVFDYKTVSNYTAKTLEGDYVLNDEMFDNPTGVTDDGLNNDNTDIALEIIGASDLATDFSSGFSIVSPLRTYFKADFNNTELTDKPGEYPPVSVFSPEPRFGSSEMKDQAPELNNSRINILQANIRSDGAEELTLNPLDLKSASGASYGDQVRANLKPITDPRLVPPIHFVNWLVVVEEVID</sequence>
<feature type="transmembrane region" description="Helical" evidence="2">
    <location>
        <begin position="21"/>
        <end position="42"/>
    </location>
</feature>
<keyword evidence="4" id="KW-1185">Reference proteome</keyword>
<dbReference type="RefSeq" id="WP_200310217.1">
    <property type="nucleotide sequence ID" value="NZ_JAENIM010000016.1"/>
</dbReference>
<dbReference type="AlphaFoldDB" id="A0A8J7MBV1"/>
<comment type="caution">
    <text evidence="3">The sequence shown here is derived from an EMBL/GenBank/DDBJ whole genome shotgun (WGS) entry which is preliminary data.</text>
</comment>